<proteinExistence type="predicted"/>
<keyword evidence="1" id="KW-1133">Transmembrane helix</keyword>
<dbReference type="HOGENOM" id="CLU_1147965_0_0_1"/>
<keyword evidence="4" id="KW-1185">Reference proteome</keyword>
<sequence length="264" mass="29150">MSNVFRLLFTAIFALAALVLAIVACAGSTKNYYPINQIYVAQLSLKEAALSALIPTLASVTNSEVQLPSAINLGLWSYCLESSSGSIESCTSPKGIQQFNLKDMIYDNIENNTLLQALDASAVVLPTSVQDKLTYINNIIKCTFITLLIGIALTFLNLVFCLIRWIIHIRVFKWLGVFCSFFGFISLLISMGCATGVFVFVKHTLDKDYSQYGIELNLGRNFMGIAWGAVAAALFNLITWLSVRSANRARVVYAQDPLEKKPFM</sequence>
<keyword evidence="1" id="KW-0472">Membrane</keyword>
<evidence type="ECO:0000256" key="1">
    <source>
        <dbReference type="SAM" id="Phobius"/>
    </source>
</evidence>
<reference evidence="4" key="2">
    <citation type="submission" date="2012-08" db="EMBL/GenBank/DDBJ databases">
        <title>Genome sequence of Kazachstania naganishii.</title>
        <authorList>
            <person name="Gordon J.L."/>
            <person name="Armisen D."/>
            <person name="Proux-Wera E."/>
            <person name="OhEigeartaigh S.S."/>
            <person name="Byrne K.P."/>
            <person name="Wolfe K.H."/>
        </authorList>
    </citation>
    <scope>NUCLEOTIDE SEQUENCE [LARGE SCALE GENOMIC DNA]</scope>
    <source>
        <strain evidence="4">ATCC MYA-139 / BCRC 22969 / CBS 8797 / CCRC 22969 / KCTC 17520 / NBRC 10181 / NCYC 3082</strain>
    </source>
</reference>
<evidence type="ECO:0000313" key="4">
    <source>
        <dbReference type="Proteomes" id="UP000006310"/>
    </source>
</evidence>
<dbReference type="GO" id="GO:0031505">
    <property type="term" value="P:fungal-type cell wall organization"/>
    <property type="evidence" value="ECO:0007669"/>
    <property type="project" value="EnsemblFungi"/>
</dbReference>
<dbReference type="RefSeq" id="XP_022463307.1">
    <property type="nucleotide sequence ID" value="XM_022606631.1"/>
</dbReference>
<gene>
    <name evidence="3" type="primary">KNAG0B06320</name>
    <name evidence="3" type="ordered locus">KNAG_0B06320</name>
</gene>
<evidence type="ECO:0000256" key="2">
    <source>
        <dbReference type="SAM" id="SignalP"/>
    </source>
</evidence>
<keyword evidence="2" id="KW-0732">Signal</keyword>
<dbReference type="PANTHER" id="PTHR28019:SF2">
    <property type="entry name" value="CELL MEMBRANE PROTEIN YLR413W-RELATED"/>
    <property type="match status" value="1"/>
</dbReference>
<accession>J7S5C4</accession>
<dbReference type="PROSITE" id="PS51257">
    <property type="entry name" value="PROKAR_LIPOPROTEIN"/>
    <property type="match status" value="1"/>
</dbReference>
<dbReference type="OrthoDB" id="4480814at2759"/>
<dbReference type="InterPro" id="IPR009571">
    <property type="entry name" value="SUR7/Rim9-like_fungi"/>
</dbReference>
<dbReference type="AlphaFoldDB" id="J7S5C4"/>
<dbReference type="GO" id="GO:0005886">
    <property type="term" value="C:plasma membrane"/>
    <property type="evidence" value="ECO:0007669"/>
    <property type="project" value="EnsemblFungi"/>
</dbReference>
<dbReference type="KEGG" id="kng:KNAG_0B06320"/>
<dbReference type="Proteomes" id="UP000006310">
    <property type="component" value="Chromosome 2"/>
</dbReference>
<keyword evidence="1" id="KW-0812">Transmembrane</keyword>
<name>J7S5C4_HUIN7</name>
<feature type="chain" id="PRO_5003796573" evidence="2">
    <location>
        <begin position="22"/>
        <end position="264"/>
    </location>
</feature>
<feature type="transmembrane region" description="Helical" evidence="1">
    <location>
        <begin position="174"/>
        <end position="201"/>
    </location>
</feature>
<dbReference type="OMA" id="MNWAFVI"/>
<dbReference type="InterPro" id="IPR052413">
    <property type="entry name" value="SUR7_domain"/>
</dbReference>
<reference evidence="3 4" key="1">
    <citation type="journal article" date="2011" name="Proc. Natl. Acad. Sci. U.S.A.">
        <title>Evolutionary erosion of yeast sex chromosomes by mating-type switching accidents.</title>
        <authorList>
            <person name="Gordon J.L."/>
            <person name="Armisen D."/>
            <person name="Proux-Wera E."/>
            <person name="Oheigeartaigh S.S."/>
            <person name="Byrne K.P."/>
            <person name="Wolfe K.H."/>
        </authorList>
    </citation>
    <scope>NUCLEOTIDE SEQUENCE [LARGE SCALE GENOMIC DNA]</scope>
    <source>
        <strain evidence="4">ATCC MYA-139 / BCRC 22969 / CBS 8797 / CCRC 22969 / KCTC 17520 / NBRC 10181 / NCYC 3082</strain>
    </source>
</reference>
<organism evidence="3 4">
    <name type="scientific">Huiozyma naganishii (strain ATCC MYA-139 / BCRC 22969 / CBS 8797 / KCTC 17520 / NBRC 10181 / NCYC 3082 / Yp74L-3)</name>
    <name type="common">Yeast</name>
    <name type="synonym">Kazachstania naganishii</name>
    <dbReference type="NCBI Taxonomy" id="1071383"/>
    <lineage>
        <taxon>Eukaryota</taxon>
        <taxon>Fungi</taxon>
        <taxon>Dikarya</taxon>
        <taxon>Ascomycota</taxon>
        <taxon>Saccharomycotina</taxon>
        <taxon>Saccharomycetes</taxon>
        <taxon>Saccharomycetales</taxon>
        <taxon>Saccharomycetaceae</taxon>
        <taxon>Huiozyma</taxon>
    </lineage>
</organism>
<evidence type="ECO:0000313" key="3">
    <source>
        <dbReference type="EMBL" id="CCK69061.1"/>
    </source>
</evidence>
<protein>
    <submittedName>
        <fullName evidence="3">Uncharacterized protein</fullName>
    </submittedName>
</protein>
<feature type="signal peptide" evidence="2">
    <location>
        <begin position="1"/>
        <end position="21"/>
    </location>
</feature>
<dbReference type="GO" id="GO:0051285">
    <property type="term" value="C:cell cortex of cell tip"/>
    <property type="evidence" value="ECO:0007669"/>
    <property type="project" value="TreeGrafter"/>
</dbReference>
<feature type="transmembrane region" description="Helical" evidence="1">
    <location>
        <begin position="221"/>
        <end position="243"/>
    </location>
</feature>
<dbReference type="eggNOG" id="ENOG502S4UA">
    <property type="taxonomic scope" value="Eukaryota"/>
</dbReference>
<dbReference type="EMBL" id="HE978315">
    <property type="protein sequence ID" value="CCK69061.1"/>
    <property type="molecule type" value="Genomic_DNA"/>
</dbReference>
<dbReference type="Pfam" id="PF06687">
    <property type="entry name" value="SUR7"/>
    <property type="match status" value="1"/>
</dbReference>
<dbReference type="PANTHER" id="PTHR28019">
    <property type="entry name" value="CELL MEMBRANE PROTEIN YLR413W-RELATED"/>
    <property type="match status" value="1"/>
</dbReference>
<feature type="transmembrane region" description="Helical" evidence="1">
    <location>
        <begin position="144"/>
        <end position="167"/>
    </location>
</feature>
<dbReference type="GeneID" id="34524711"/>